<feature type="region of interest" description="Disordered" evidence="10">
    <location>
        <begin position="1"/>
        <end position="37"/>
    </location>
</feature>
<evidence type="ECO:0000256" key="11">
    <source>
        <dbReference type="SAM" id="Phobius"/>
    </source>
</evidence>
<keyword evidence="2" id="KW-0808">Transferase</keyword>
<dbReference type="Gene3D" id="3.30.40.10">
    <property type="entry name" value="Zinc/RING finger domain, C3HC4 (zinc finger)"/>
    <property type="match status" value="1"/>
</dbReference>
<keyword evidence="8 11" id="KW-1133">Transmembrane helix</keyword>
<feature type="compositionally biased region" description="Basic and acidic residues" evidence="10">
    <location>
        <begin position="16"/>
        <end position="30"/>
    </location>
</feature>
<dbReference type="AlphaFoldDB" id="A0ABD2PDV0"/>
<keyword evidence="5" id="KW-0863">Zinc-finger</keyword>
<keyword evidence="4" id="KW-0479">Metal-binding</keyword>
<evidence type="ECO:0000313" key="13">
    <source>
        <dbReference type="EMBL" id="KAL3288983.1"/>
    </source>
</evidence>
<name>A0ABD2PDV0_9CUCU</name>
<evidence type="ECO:0000313" key="14">
    <source>
        <dbReference type="Proteomes" id="UP001516400"/>
    </source>
</evidence>
<dbReference type="GO" id="GO:0016020">
    <property type="term" value="C:membrane"/>
    <property type="evidence" value="ECO:0007669"/>
    <property type="project" value="UniProtKB-SubCell"/>
</dbReference>
<evidence type="ECO:0000256" key="3">
    <source>
        <dbReference type="ARBA" id="ARBA00022692"/>
    </source>
</evidence>
<gene>
    <name evidence="13" type="ORF">HHI36_003426</name>
</gene>
<reference evidence="13 14" key="1">
    <citation type="journal article" date="2021" name="BMC Biol.">
        <title>Horizontally acquired antibacterial genes associated with adaptive radiation of ladybird beetles.</title>
        <authorList>
            <person name="Li H.S."/>
            <person name="Tang X.F."/>
            <person name="Huang Y.H."/>
            <person name="Xu Z.Y."/>
            <person name="Chen M.L."/>
            <person name="Du X.Y."/>
            <person name="Qiu B.Y."/>
            <person name="Chen P.T."/>
            <person name="Zhang W."/>
            <person name="Slipinski A."/>
            <person name="Escalona H.E."/>
            <person name="Waterhouse R.M."/>
            <person name="Zwick A."/>
            <person name="Pang H."/>
        </authorList>
    </citation>
    <scope>NUCLEOTIDE SEQUENCE [LARGE SCALE GENOMIC DNA]</scope>
    <source>
        <strain evidence="13">SYSU2018</strain>
    </source>
</reference>
<keyword evidence="6" id="KW-0833">Ubl conjugation pathway</keyword>
<dbReference type="SMART" id="SM00744">
    <property type="entry name" value="RINGv"/>
    <property type="match status" value="1"/>
</dbReference>
<feature type="transmembrane region" description="Helical" evidence="11">
    <location>
        <begin position="409"/>
        <end position="433"/>
    </location>
</feature>
<evidence type="ECO:0000256" key="4">
    <source>
        <dbReference type="ARBA" id="ARBA00022723"/>
    </source>
</evidence>
<evidence type="ECO:0000256" key="10">
    <source>
        <dbReference type="SAM" id="MobiDB-lite"/>
    </source>
</evidence>
<feature type="transmembrane region" description="Helical" evidence="11">
    <location>
        <begin position="445"/>
        <end position="469"/>
    </location>
</feature>
<dbReference type="InterPro" id="IPR011016">
    <property type="entry name" value="Znf_RING-CH"/>
</dbReference>
<feature type="domain" description="RING-CH-type" evidence="12">
    <location>
        <begin position="320"/>
        <end position="380"/>
    </location>
</feature>
<proteinExistence type="predicted"/>
<keyword evidence="3 11" id="KW-0812">Transmembrane</keyword>
<dbReference type="PROSITE" id="PS51292">
    <property type="entry name" value="ZF_RING_CH"/>
    <property type="match status" value="1"/>
</dbReference>
<evidence type="ECO:0000256" key="2">
    <source>
        <dbReference type="ARBA" id="ARBA00022679"/>
    </source>
</evidence>
<dbReference type="PANTHER" id="PTHR46065">
    <property type="entry name" value="E3 UBIQUITIN-PROTEIN LIGASE MARCH 2/3 FAMILY MEMBER"/>
    <property type="match status" value="1"/>
</dbReference>
<keyword evidence="7" id="KW-0862">Zinc</keyword>
<sequence>MSKNEKDTYELVQLSSEKDESKQSSSHEEISCSTSSVESLKFPFDLPSHSKTEINSNGTYSSSESTDGLSKSHYIFKVQPQTVPYLDGAIESENVSPILKIKNNNTNINECSGCQETKDMKNISPTNSIAEKYLLQIVSSLSKEKNVIDSKLGVESTIKLTKKYSTDSTGVEKNLQKKSSQHFFIGPRLISSDSELSVNRKYFQKAGKNFIPIFENVCSDKTKVNPNDPSKKPFQQIKLDIPISVENIKVDGKEKPNESPLSPTSLFENDNYKSFSDSNSPEDDIVESIKSVNSRLKSPKRGDFEKIDLKRSMELKNSSLISIPSTVCRICHTNTANERLLSPCYCKGSLAYVHLSCLERWLNQSSRSYCELCLYQYNAVETLRYGFLEGIRLWVRHPRNRNHVRSDCLIAFLLTIVTLGLVVICLIGMDYFLIEGIKLGLSKMWTKSFIVSFLGVVMMGYIVTMYLIVKDQFVPWYNWWKNTLNIRLLLNPAAMQMQRL</sequence>
<evidence type="ECO:0000256" key="5">
    <source>
        <dbReference type="ARBA" id="ARBA00022771"/>
    </source>
</evidence>
<dbReference type="SUPFAM" id="SSF57850">
    <property type="entry name" value="RING/U-box"/>
    <property type="match status" value="1"/>
</dbReference>
<evidence type="ECO:0000259" key="12">
    <source>
        <dbReference type="PROSITE" id="PS51292"/>
    </source>
</evidence>
<accession>A0ABD2PDV0</accession>
<protein>
    <recommendedName>
        <fullName evidence="12">RING-CH-type domain-containing protein</fullName>
    </recommendedName>
</protein>
<dbReference type="GO" id="GO:0008270">
    <property type="term" value="F:zinc ion binding"/>
    <property type="evidence" value="ECO:0007669"/>
    <property type="project" value="UniProtKB-KW"/>
</dbReference>
<evidence type="ECO:0000256" key="7">
    <source>
        <dbReference type="ARBA" id="ARBA00022833"/>
    </source>
</evidence>
<dbReference type="InterPro" id="IPR013083">
    <property type="entry name" value="Znf_RING/FYVE/PHD"/>
</dbReference>
<dbReference type="GO" id="GO:0016740">
    <property type="term" value="F:transferase activity"/>
    <property type="evidence" value="ECO:0007669"/>
    <property type="project" value="UniProtKB-KW"/>
</dbReference>
<comment type="subcellular location">
    <subcellularLocation>
        <location evidence="1">Membrane</location>
        <topology evidence="1">Multi-pass membrane protein</topology>
    </subcellularLocation>
</comment>
<dbReference type="PANTHER" id="PTHR46065:SF3">
    <property type="entry name" value="FI20425P1"/>
    <property type="match status" value="1"/>
</dbReference>
<dbReference type="Proteomes" id="UP001516400">
    <property type="component" value="Unassembled WGS sequence"/>
</dbReference>
<keyword evidence="14" id="KW-1185">Reference proteome</keyword>
<organism evidence="13 14">
    <name type="scientific">Cryptolaemus montrouzieri</name>
    <dbReference type="NCBI Taxonomy" id="559131"/>
    <lineage>
        <taxon>Eukaryota</taxon>
        <taxon>Metazoa</taxon>
        <taxon>Ecdysozoa</taxon>
        <taxon>Arthropoda</taxon>
        <taxon>Hexapoda</taxon>
        <taxon>Insecta</taxon>
        <taxon>Pterygota</taxon>
        <taxon>Neoptera</taxon>
        <taxon>Endopterygota</taxon>
        <taxon>Coleoptera</taxon>
        <taxon>Polyphaga</taxon>
        <taxon>Cucujiformia</taxon>
        <taxon>Coccinelloidea</taxon>
        <taxon>Coccinellidae</taxon>
        <taxon>Scymninae</taxon>
        <taxon>Scymnini</taxon>
        <taxon>Cryptolaemus</taxon>
    </lineage>
</organism>
<dbReference type="EMBL" id="JABFTP020000185">
    <property type="protein sequence ID" value="KAL3288983.1"/>
    <property type="molecule type" value="Genomic_DNA"/>
</dbReference>
<evidence type="ECO:0000256" key="6">
    <source>
        <dbReference type="ARBA" id="ARBA00022786"/>
    </source>
</evidence>
<dbReference type="Pfam" id="PF12906">
    <property type="entry name" value="RINGv"/>
    <property type="match status" value="1"/>
</dbReference>
<keyword evidence="9 11" id="KW-0472">Membrane</keyword>
<evidence type="ECO:0000256" key="8">
    <source>
        <dbReference type="ARBA" id="ARBA00022989"/>
    </source>
</evidence>
<evidence type="ECO:0000256" key="9">
    <source>
        <dbReference type="ARBA" id="ARBA00023136"/>
    </source>
</evidence>
<comment type="caution">
    <text evidence="13">The sequence shown here is derived from an EMBL/GenBank/DDBJ whole genome shotgun (WGS) entry which is preliminary data.</text>
</comment>
<evidence type="ECO:0000256" key="1">
    <source>
        <dbReference type="ARBA" id="ARBA00004141"/>
    </source>
</evidence>